<comment type="cofactor">
    <cofactor evidence="1">
        <name>FAD</name>
        <dbReference type="ChEBI" id="CHEBI:57692"/>
    </cofactor>
</comment>
<dbReference type="Gene3D" id="3.40.50.80">
    <property type="entry name" value="Nucleotide-binding domain of ferredoxin-NADP reductase (FNR) module"/>
    <property type="match status" value="1"/>
</dbReference>
<evidence type="ECO:0000256" key="13">
    <source>
        <dbReference type="ARBA" id="ARBA00050970"/>
    </source>
</evidence>
<accession>A0AAN9HWE3</accession>
<dbReference type="Pfam" id="PF01794">
    <property type="entry name" value="Ferric_reduct"/>
    <property type="match status" value="1"/>
</dbReference>
<dbReference type="Pfam" id="PF08022">
    <property type="entry name" value="FAD_binding_8"/>
    <property type="match status" value="1"/>
</dbReference>
<feature type="transmembrane region" description="Helical" evidence="15">
    <location>
        <begin position="554"/>
        <end position="581"/>
    </location>
</feature>
<keyword evidence="6" id="KW-0479">Metal-binding</keyword>
<evidence type="ECO:0000256" key="12">
    <source>
        <dbReference type="ARBA" id="ARBA00023136"/>
    </source>
</evidence>
<evidence type="ECO:0000256" key="2">
    <source>
        <dbReference type="ARBA" id="ARBA00004141"/>
    </source>
</evidence>
<feature type="transmembrane region" description="Helical" evidence="15">
    <location>
        <begin position="601"/>
        <end position="618"/>
    </location>
</feature>
<protein>
    <recommendedName>
        <fullName evidence="14">ferric-chelate reductase (NADH)</fullName>
        <ecNumber evidence="14">1.16.1.7</ecNumber>
    </recommendedName>
</protein>
<sequence length="724" mass="82307">MAVEVVKKSPSKEKHGTIIQSAIIRFLMLVLFLAWILIWIMTPTNTYKQIWLPQLRERTTSTYFGFQGLPLLLYTFPVLFIAVLGCFYLHLLAAKKANDSSNVERCNDNDGKKRIWKRLVLVRGPLGIVSVTELAFLIMFIALLVWSFSIYVHNDYAKITHKSAATKGLKVWENKLAETALRFGQVGNICLAFLFFPVARGSSLLPLLGLTSERCIKYHIWLGNIAMTLLTLHGASFIIYCSVTNQLSKMYKWKKIGISYVAGELSLLSGLFMWVATIPRVRRKVFELFYYTHNLYILLIVFFTFHVGFHHVCIMLPGLYLFLVDRFLRFLQSRQQVRLVSARVLPCETVELNFSKNNGLTYNPTSIMFINIPSISKLQWHPFTITSNSNLEKEKLSVVIKSEGTWSNKLYQMLSKPSSIDHLNVSVEGPYGPSTLTNYTRYDTIVMVSGGSGITPFVSISRELIYQNTTLRNRTPKIILICAFKNTSCLSMLDLILPNSGTPYDISNMQIQIEAYITREKMRTRDTPTHLQSIWFKPNADDTPISAVLGPHCWLWLASIISSSFIIFLIIIGLITNYFIFPKDHNKNNIFPFPLRSFLNLLVLCVSIVISASAAVLWNKKHNAKEAKQIQNMKESAAIVSPNLKNNNNDADRELESLPHQSIAQATNVHYGARPDLRRLLFEHKGSGVGVLVSGPMKMRQEVAAIWSSDLAENVHFESFSFSW</sequence>
<dbReference type="PANTHER" id="PTHR11972:SF41">
    <property type="entry name" value="FERRIC REDUCTION OXIDASE 2"/>
    <property type="match status" value="1"/>
</dbReference>
<evidence type="ECO:0000256" key="7">
    <source>
        <dbReference type="ARBA" id="ARBA00022982"/>
    </source>
</evidence>
<evidence type="ECO:0000256" key="6">
    <source>
        <dbReference type="ARBA" id="ARBA00022723"/>
    </source>
</evidence>
<dbReference type="InterPro" id="IPR017938">
    <property type="entry name" value="Riboflavin_synthase-like_b-brl"/>
</dbReference>
<dbReference type="GO" id="GO:0006811">
    <property type="term" value="P:monoatomic ion transport"/>
    <property type="evidence" value="ECO:0007669"/>
    <property type="project" value="UniProtKB-KW"/>
</dbReference>
<dbReference type="Gene3D" id="2.40.30.10">
    <property type="entry name" value="Translation factors"/>
    <property type="match status" value="1"/>
</dbReference>
<comment type="catalytic activity">
    <reaction evidence="13">
        <text>2 a Fe(II)-siderophore + NAD(+) + H(+) = 2 a Fe(III)-siderophore + NADH</text>
        <dbReference type="Rhea" id="RHEA:15061"/>
        <dbReference type="Rhea" id="RHEA-COMP:11342"/>
        <dbReference type="Rhea" id="RHEA-COMP:11344"/>
        <dbReference type="ChEBI" id="CHEBI:15378"/>
        <dbReference type="ChEBI" id="CHEBI:29033"/>
        <dbReference type="ChEBI" id="CHEBI:29034"/>
        <dbReference type="ChEBI" id="CHEBI:57540"/>
        <dbReference type="ChEBI" id="CHEBI:57945"/>
        <dbReference type="EC" id="1.16.1.7"/>
    </reaction>
</comment>
<dbReference type="CDD" id="cd06186">
    <property type="entry name" value="NOX_Duox_like_FAD_NADP"/>
    <property type="match status" value="1"/>
</dbReference>
<evidence type="ECO:0000256" key="5">
    <source>
        <dbReference type="ARBA" id="ARBA00022692"/>
    </source>
</evidence>
<dbReference type="Pfam" id="PF08030">
    <property type="entry name" value="NAD_binding_6"/>
    <property type="match status" value="1"/>
</dbReference>
<keyword evidence="7" id="KW-0249">Electron transport</keyword>
<keyword evidence="8 15" id="KW-1133">Transmembrane helix</keyword>
<dbReference type="SUPFAM" id="SSF52343">
    <property type="entry name" value="Ferredoxin reductase-like, C-terminal NADP-linked domain"/>
    <property type="match status" value="1"/>
</dbReference>
<feature type="transmembrane region" description="Helical" evidence="15">
    <location>
        <begin position="63"/>
        <end position="91"/>
    </location>
</feature>
<evidence type="ECO:0000256" key="9">
    <source>
        <dbReference type="ARBA" id="ARBA00023002"/>
    </source>
</evidence>
<evidence type="ECO:0000256" key="11">
    <source>
        <dbReference type="ARBA" id="ARBA00023065"/>
    </source>
</evidence>
<evidence type="ECO:0000259" key="16">
    <source>
        <dbReference type="PROSITE" id="PS51384"/>
    </source>
</evidence>
<evidence type="ECO:0000256" key="14">
    <source>
        <dbReference type="ARBA" id="ARBA00066905"/>
    </source>
</evidence>
<keyword evidence="18" id="KW-1185">Reference proteome</keyword>
<dbReference type="SFLD" id="SFLDS00052">
    <property type="entry name" value="Ferric_Reductase_Domain"/>
    <property type="match status" value="1"/>
</dbReference>
<dbReference type="EMBL" id="JAYWIO010000008">
    <property type="protein sequence ID" value="KAK7247623.1"/>
    <property type="molecule type" value="Genomic_DNA"/>
</dbReference>
<feature type="domain" description="FAD-binding FR-type" evidence="16">
    <location>
        <begin position="332"/>
        <end position="437"/>
    </location>
</feature>
<proteinExistence type="inferred from homology"/>
<dbReference type="InterPro" id="IPR013121">
    <property type="entry name" value="Fe_red_NAD-bd_6"/>
</dbReference>
<dbReference type="PROSITE" id="PS51384">
    <property type="entry name" value="FAD_FR"/>
    <property type="match status" value="1"/>
</dbReference>
<dbReference type="GO" id="GO:0140618">
    <property type="term" value="F:ferric-chelate reductase (NADH) activity"/>
    <property type="evidence" value="ECO:0007669"/>
    <property type="project" value="UniProtKB-EC"/>
</dbReference>
<dbReference type="InterPro" id="IPR013112">
    <property type="entry name" value="FAD-bd_8"/>
</dbReference>
<name>A0AAN9HWE3_CROPI</name>
<evidence type="ECO:0000256" key="10">
    <source>
        <dbReference type="ARBA" id="ARBA00023004"/>
    </source>
</evidence>
<dbReference type="InterPro" id="IPR017927">
    <property type="entry name" value="FAD-bd_FR_type"/>
</dbReference>
<comment type="subcellular location">
    <subcellularLocation>
        <location evidence="2">Membrane</location>
        <topology evidence="2">Multi-pass membrane protein</topology>
    </subcellularLocation>
</comment>
<evidence type="ECO:0000256" key="8">
    <source>
        <dbReference type="ARBA" id="ARBA00022989"/>
    </source>
</evidence>
<keyword evidence="5 15" id="KW-0812">Transmembrane</keyword>
<gene>
    <name evidence="17" type="ORF">RIF29_42510</name>
</gene>
<feature type="transmembrane region" description="Helical" evidence="15">
    <location>
        <begin position="256"/>
        <end position="276"/>
    </location>
</feature>
<keyword evidence="4" id="KW-0813">Transport</keyword>
<dbReference type="GO" id="GO:0005886">
    <property type="term" value="C:plasma membrane"/>
    <property type="evidence" value="ECO:0007669"/>
    <property type="project" value="TreeGrafter"/>
</dbReference>
<feature type="transmembrane region" description="Helical" evidence="15">
    <location>
        <begin position="126"/>
        <end position="152"/>
    </location>
</feature>
<dbReference type="EC" id="1.16.1.7" evidence="14"/>
<dbReference type="Proteomes" id="UP001372338">
    <property type="component" value="Unassembled WGS sequence"/>
</dbReference>
<evidence type="ECO:0000313" key="18">
    <source>
        <dbReference type="Proteomes" id="UP001372338"/>
    </source>
</evidence>
<keyword evidence="9" id="KW-0560">Oxidoreductase</keyword>
<evidence type="ECO:0000313" key="17">
    <source>
        <dbReference type="EMBL" id="KAK7247623.1"/>
    </source>
</evidence>
<dbReference type="InterPro" id="IPR039261">
    <property type="entry name" value="FNR_nucleotide-bd"/>
</dbReference>
<dbReference type="GO" id="GO:0046872">
    <property type="term" value="F:metal ion binding"/>
    <property type="evidence" value="ECO:0007669"/>
    <property type="project" value="UniProtKB-KW"/>
</dbReference>
<dbReference type="SUPFAM" id="SSF63380">
    <property type="entry name" value="Riboflavin synthase domain-like"/>
    <property type="match status" value="1"/>
</dbReference>
<comment type="caution">
    <text evidence="17">The sequence shown here is derived from an EMBL/GenBank/DDBJ whole genome shotgun (WGS) entry which is preliminary data.</text>
</comment>
<keyword evidence="11" id="KW-0406">Ion transport</keyword>
<dbReference type="InterPro" id="IPR013130">
    <property type="entry name" value="Fe3_Rdtase_TM_dom"/>
</dbReference>
<evidence type="ECO:0000256" key="3">
    <source>
        <dbReference type="ARBA" id="ARBA00006278"/>
    </source>
</evidence>
<dbReference type="SFLD" id="SFLDG01168">
    <property type="entry name" value="Ferric_reductase_subgroup_(FRE"/>
    <property type="match status" value="1"/>
</dbReference>
<keyword evidence="10" id="KW-0408">Iron</keyword>
<evidence type="ECO:0000256" key="1">
    <source>
        <dbReference type="ARBA" id="ARBA00001974"/>
    </source>
</evidence>
<feature type="transmembrane region" description="Helical" evidence="15">
    <location>
        <begin position="18"/>
        <end position="42"/>
    </location>
</feature>
<reference evidence="17 18" key="1">
    <citation type="submission" date="2024-01" db="EMBL/GenBank/DDBJ databases">
        <title>The genomes of 5 underutilized Papilionoideae crops provide insights into root nodulation and disease resistanc.</title>
        <authorList>
            <person name="Yuan L."/>
        </authorList>
    </citation>
    <scope>NUCLEOTIDE SEQUENCE [LARGE SCALE GENOMIC DNA]</scope>
    <source>
        <strain evidence="17">ZHUSHIDOU_FW_LH</strain>
        <tissue evidence="17">Leaf</tissue>
    </source>
</reference>
<keyword evidence="12 15" id="KW-0472">Membrane</keyword>
<dbReference type="PANTHER" id="PTHR11972">
    <property type="entry name" value="NADPH OXIDASE"/>
    <property type="match status" value="1"/>
</dbReference>
<dbReference type="InterPro" id="IPR050369">
    <property type="entry name" value="RBOH/FRE"/>
</dbReference>
<feature type="transmembrane region" description="Helical" evidence="15">
    <location>
        <begin position="296"/>
        <end position="324"/>
    </location>
</feature>
<evidence type="ECO:0000256" key="4">
    <source>
        <dbReference type="ARBA" id="ARBA00022448"/>
    </source>
</evidence>
<evidence type="ECO:0000256" key="15">
    <source>
        <dbReference type="SAM" id="Phobius"/>
    </source>
</evidence>
<dbReference type="FunFam" id="3.40.50.80:FF:000039">
    <property type="entry name" value="Ferric reduction oxidase 3"/>
    <property type="match status" value="1"/>
</dbReference>
<organism evidence="17 18">
    <name type="scientific">Crotalaria pallida</name>
    <name type="common">Smooth rattlebox</name>
    <name type="synonym">Crotalaria striata</name>
    <dbReference type="NCBI Taxonomy" id="3830"/>
    <lineage>
        <taxon>Eukaryota</taxon>
        <taxon>Viridiplantae</taxon>
        <taxon>Streptophyta</taxon>
        <taxon>Embryophyta</taxon>
        <taxon>Tracheophyta</taxon>
        <taxon>Spermatophyta</taxon>
        <taxon>Magnoliopsida</taxon>
        <taxon>eudicotyledons</taxon>
        <taxon>Gunneridae</taxon>
        <taxon>Pentapetalae</taxon>
        <taxon>rosids</taxon>
        <taxon>fabids</taxon>
        <taxon>Fabales</taxon>
        <taxon>Fabaceae</taxon>
        <taxon>Papilionoideae</taxon>
        <taxon>50 kb inversion clade</taxon>
        <taxon>genistoids sensu lato</taxon>
        <taxon>core genistoids</taxon>
        <taxon>Crotalarieae</taxon>
        <taxon>Crotalaria</taxon>
    </lineage>
</organism>
<feature type="transmembrane region" description="Helical" evidence="15">
    <location>
        <begin position="219"/>
        <end position="244"/>
    </location>
</feature>
<comment type="similarity">
    <text evidence="3">Belongs to the ferric reductase (FRE) family.</text>
</comment>
<dbReference type="AlphaFoldDB" id="A0AAN9HWE3"/>